<dbReference type="GeneID" id="30957953"/>
<keyword evidence="4" id="KW-1185">Reference proteome</keyword>
<gene>
    <name evidence="2" type="ORF">BB347_18380</name>
    <name evidence="3" type="ORF">SAMN05421809_3694</name>
</gene>
<reference evidence="2 5" key="1">
    <citation type="submission" date="2017-01" db="EMBL/GenBank/DDBJ databases">
        <title>Complete genome sequence of Haloterrigena daqingensis type strain (JX313T).</title>
        <authorList>
            <person name="Shuang W."/>
        </authorList>
    </citation>
    <scope>NUCLEOTIDE SEQUENCE [LARGE SCALE GENOMIC DNA]</scope>
    <source>
        <strain evidence="5">JX313</strain>
        <strain evidence="2">JX313T</strain>
        <plasmid evidence="5">Plasmid unnamed2</plasmid>
        <plasmid evidence="2">unnamed2</plasmid>
    </source>
</reference>
<sequence>MTQELLSAFGGGDTDCLRLTLESVSERKRVEAYIESLDCGGWDLALVSEDMIWWHDASGSTAKTYKIEPSEHGWNGSRRNRSPPPHNTRDLQRALDRAAEWLREHPLEAADDSGGDDR</sequence>
<evidence type="ECO:0000313" key="5">
    <source>
        <dbReference type="Proteomes" id="UP000187321"/>
    </source>
</evidence>
<evidence type="ECO:0000313" key="3">
    <source>
        <dbReference type="EMBL" id="SIS06779.1"/>
    </source>
</evidence>
<evidence type="ECO:0000256" key="1">
    <source>
        <dbReference type="SAM" id="MobiDB-lite"/>
    </source>
</evidence>
<protein>
    <submittedName>
        <fullName evidence="3">Uncharacterized protein</fullName>
    </submittedName>
</protein>
<dbReference type="Proteomes" id="UP000185687">
    <property type="component" value="Unassembled WGS sequence"/>
</dbReference>
<keyword evidence="2" id="KW-0614">Plasmid</keyword>
<dbReference type="KEGG" id="hda:BB347_18380"/>
<name>A0A1N7G2E0_9EURY</name>
<evidence type="ECO:0000313" key="2">
    <source>
        <dbReference type="EMBL" id="APX98658.1"/>
    </source>
</evidence>
<organism evidence="3 4">
    <name type="scientific">Natronorubrum daqingense</name>
    <dbReference type="NCBI Taxonomy" id="588898"/>
    <lineage>
        <taxon>Archaea</taxon>
        <taxon>Methanobacteriati</taxon>
        <taxon>Methanobacteriota</taxon>
        <taxon>Stenosarchaea group</taxon>
        <taxon>Halobacteria</taxon>
        <taxon>Halobacteriales</taxon>
        <taxon>Natrialbaceae</taxon>
        <taxon>Natronorubrum</taxon>
    </lineage>
</organism>
<dbReference type="AlphaFoldDB" id="A0A1N7G2E0"/>
<evidence type="ECO:0000313" key="4">
    <source>
        <dbReference type="Proteomes" id="UP000185687"/>
    </source>
</evidence>
<reference evidence="3 4" key="2">
    <citation type="submission" date="2017-01" db="EMBL/GenBank/DDBJ databases">
        <authorList>
            <person name="Mah S.A."/>
            <person name="Swanson W.J."/>
            <person name="Moy G.W."/>
            <person name="Vacquier V.D."/>
        </authorList>
    </citation>
    <scope>NUCLEOTIDE SEQUENCE [LARGE SCALE GENOMIC DNA]</scope>
    <source>
        <strain evidence="3 4">CGMCC 1.8909</strain>
    </source>
</reference>
<proteinExistence type="predicted"/>
<dbReference type="RefSeq" id="WP_076584142.1">
    <property type="nucleotide sequence ID" value="NZ_CP019329.1"/>
</dbReference>
<dbReference type="EMBL" id="FTNP01000008">
    <property type="protein sequence ID" value="SIS06779.1"/>
    <property type="molecule type" value="Genomic_DNA"/>
</dbReference>
<dbReference type="Proteomes" id="UP000187321">
    <property type="component" value="Plasmid unnamed2"/>
</dbReference>
<feature type="region of interest" description="Disordered" evidence="1">
    <location>
        <begin position="67"/>
        <end position="90"/>
    </location>
</feature>
<dbReference type="EMBL" id="CP019329">
    <property type="protein sequence ID" value="APX98658.1"/>
    <property type="molecule type" value="Genomic_DNA"/>
</dbReference>
<geneLocation type="plasmid" evidence="2">
    <name>unnamed2</name>
</geneLocation>
<accession>A0A1N7G2E0</accession>